<dbReference type="EMBL" id="JADFTS010000002">
    <property type="protein sequence ID" value="KAF9621485.1"/>
    <property type="molecule type" value="Genomic_DNA"/>
</dbReference>
<dbReference type="Proteomes" id="UP000631114">
    <property type="component" value="Unassembled WGS sequence"/>
</dbReference>
<keyword evidence="2" id="KW-1185">Reference proteome</keyword>
<sequence length="251" mass="28090">MLTFARICIDINADKELPASIKLKSRNGNIYKILLEFPWNPLICTECKEHRHEKVTDEPIIEATLGSPSVRNLNAGNKFATLANDTTLIAISDIVQATTIRECAIGIEPQQDSLRFLQDKHHQIYEALVNTSEDECSNTIDSEVANDTTLVAISDIVQATTIRECAIGIEPQQDSLRFLQDKHHQIYEALVNTSEDECSNTIDSEVSREKENDFFNDHIILVTNQVEGTHPQDFVEVTSENLAVTPLINGD</sequence>
<protein>
    <submittedName>
        <fullName evidence="1">Uncharacterized protein</fullName>
    </submittedName>
</protein>
<accession>A0A835IM46</accession>
<name>A0A835IM46_9MAGN</name>
<comment type="caution">
    <text evidence="1">The sequence shown here is derived from an EMBL/GenBank/DDBJ whole genome shotgun (WGS) entry which is preliminary data.</text>
</comment>
<proteinExistence type="predicted"/>
<reference evidence="1 2" key="1">
    <citation type="submission" date="2020-10" db="EMBL/GenBank/DDBJ databases">
        <title>The Coptis chinensis genome and diversification of protoberbering-type alkaloids.</title>
        <authorList>
            <person name="Wang B."/>
            <person name="Shu S."/>
            <person name="Song C."/>
            <person name="Liu Y."/>
        </authorList>
    </citation>
    <scope>NUCLEOTIDE SEQUENCE [LARGE SCALE GENOMIC DNA]</scope>
    <source>
        <strain evidence="1">HL-2020</strain>
        <tissue evidence="1">Leaf</tissue>
    </source>
</reference>
<gene>
    <name evidence="1" type="ORF">IFM89_021789</name>
</gene>
<evidence type="ECO:0000313" key="1">
    <source>
        <dbReference type="EMBL" id="KAF9621485.1"/>
    </source>
</evidence>
<organism evidence="1 2">
    <name type="scientific">Coptis chinensis</name>
    <dbReference type="NCBI Taxonomy" id="261450"/>
    <lineage>
        <taxon>Eukaryota</taxon>
        <taxon>Viridiplantae</taxon>
        <taxon>Streptophyta</taxon>
        <taxon>Embryophyta</taxon>
        <taxon>Tracheophyta</taxon>
        <taxon>Spermatophyta</taxon>
        <taxon>Magnoliopsida</taxon>
        <taxon>Ranunculales</taxon>
        <taxon>Ranunculaceae</taxon>
        <taxon>Coptidoideae</taxon>
        <taxon>Coptis</taxon>
    </lineage>
</organism>
<dbReference type="AlphaFoldDB" id="A0A835IM46"/>
<evidence type="ECO:0000313" key="2">
    <source>
        <dbReference type="Proteomes" id="UP000631114"/>
    </source>
</evidence>